<dbReference type="KEGG" id="seo:STM14_0735"/>
<protein>
    <submittedName>
        <fullName evidence="1">Uncharacterized protein</fullName>
    </submittedName>
</protein>
<organism evidence="1 2">
    <name type="scientific">Salmonella typhimurium (strain 14028s / SGSC 2262)</name>
    <dbReference type="NCBI Taxonomy" id="588858"/>
    <lineage>
        <taxon>Bacteria</taxon>
        <taxon>Pseudomonadati</taxon>
        <taxon>Pseudomonadota</taxon>
        <taxon>Gammaproteobacteria</taxon>
        <taxon>Enterobacterales</taxon>
        <taxon>Enterobacteriaceae</taxon>
        <taxon>Salmonella</taxon>
    </lineage>
</organism>
<reference evidence="1 2" key="1">
    <citation type="journal article" date="2010" name="J. Bacteriol.">
        <title>Short-term signatures of evolutionary change in the Salmonella enterica serovar typhimurium 14028 genome.</title>
        <authorList>
            <person name="Jarvik T."/>
            <person name="Smillie C."/>
            <person name="Groisman E.A."/>
            <person name="Ochman H."/>
        </authorList>
    </citation>
    <scope>NUCLEOTIDE SEQUENCE [LARGE SCALE GENOMIC DNA]</scope>
    <source>
        <strain evidence="2">14028s / SGSC 2262</strain>
    </source>
</reference>
<dbReference type="Proteomes" id="UP000002695">
    <property type="component" value="Chromosome"/>
</dbReference>
<evidence type="ECO:0000313" key="2">
    <source>
        <dbReference type="Proteomes" id="UP000002695"/>
    </source>
</evidence>
<dbReference type="AlphaFoldDB" id="A0A0F6AYC5"/>
<keyword evidence="2" id="KW-1185">Reference proteome</keyword>
<gene>
    <name evidence="1" type="ordered locus">STM14_0735</name>
</gene>
<dbReference type="EMBL" id="CP001363">
    <property type="protein sequence ID" value="ACY87247.1"/>
    <property type="molecule type" value="Genomic_DNA"/>
</dbReference>
<accession>A0A0F6AYC5</accession>
<proteinExistence type="predicted"/>
<evidence type="ECO:0000313" key="1">
    <source>
        <dbReference type="EMBL" id="ACY87247.1"/>
    </source>
</evidence>
<dbReference type="HOGENOM" id="CLU_3367203_0_0_6"/>
<name>A0A0F6AYC5_SALT1</name>
<sequence>MLQIAIVCARRKTVNILRLIRRVTQPVFSEEGIYG</sequence>